<feature type="transmembrane region" description="Helical" evidence="9">
    <location>
        <begin position="43"/>
        <end position="66"/>
    </location>
</feature>
<evidence type="ECO:0000256" key="3">
    <source>
        <dbReference type="ARBA" id="ARBA00022989"/>
    </source>
</evidence>
<dbReference type="AlphaFoldDB" id="A0AAD6ADY9"/>
<dbReference type="GO" id="GO:0009897">
    <property type="term" value="C:external side of plasma membrane"/>
    <property type="evidence" value="ECO:0007669"/>
    <property type="project" value="TreeGrafter"/>
</dbReference>
<dbReference type="GO" id="GO:0019957">
    <property type="term" value="F:C-C chemokine binding"/>
    <property type="evidence" value="ECO:0007669"/>
    <property type="project" value="TreeGrafter"/>
</dbReference>
<keyword evidence="3 9" id="KW-1133">Transmembrane helix</keyword>
<dbReference type="SUPFAM" id="SSF81321">
    <property type="entry name" value="Family A G protein-coupled receptor-like"/>
    <property type="match status" value="1"/>
</dbReference>
<feature type="domain" description="G-protein coupled receptors family 1 profile" evidence="10">
    <location>
        <begin position="1"/>
        <end position="104"/>
    </location>
</feature>
<evidence type="ECO:0000256" key="9">
    <source>
        <dbReference type="SAM" id="Phobius"/>
    </source>
</evidence>
<protein>
    <recommendedName>
        <fullName evidence="10">G-protein coupled receptors family 1 profile domain-containing protein</fullName>
    </recommendedName>
</protein>
<dbReference type="InterPro" id="IPR017452">
    <property type="entry name" value="GPCR_Rhodpsn_7TM"/>
</dbReference>
<dbReference type="Gene3D" id="1.20.1070.10">
    <property type="entry name" value="Rhodopsin 7-helix transmembrane proteins"/>
    <property type="match status" value="1"/>
</dbReference>
<dbReference type="PRINTS" id="PR00237">
    <property type="entry name" value="GPCRRHODOPSN"/>
</dbReference>
<feature type="compositionally biased region" description="Pro residues" evidence="8">
    <location>
        <begin position="194"/>
        <end position="208"/>
    </location>
</feature>
<sequence length="256" mass="27790">KTMTGGFKTFTMHVLGLVIPLLVMIVCYSRILPILVHRVVKLILSIVIAFFLFWAPYNLCLFLEFLMSNGLLPKECSVEARLRLSITVIESLVYTHCCLNPIIYAFVGQKLMKRALPLLRKCVPGVLLPSSRDLSDGSYRKSSASRSSEVTSFITTPASTPPPPQLPSQHHPSFHPSSTSASIPASTPASIPASTPPPQLPPQLPSQLPPHHHPSFHPSFHPSSTSASTPASTQLHPSFHSTTTPAPPQLPLSSTP</sequence>
<keyword evidence="4" id="KW-0297">G-protein coupled receptor</keyword>
<dbReference type="EMBL" id="JAPTMU010000056">
    <property type="protein sequence ID" value="KAJ4922825.1"/>
    <property type="molecule type" value="Genomic_DNA"/>
</dbReference>
<dbReference type="InterPro" id="IPR050119">
    <property type="entry name" value="CCR1-9-like"/>
</dbReference>
<accession>A0AAD6ADY9</accession>
<dbReference type="PROSITE" id="PS50262">
    <property type="entry name" value="G_PROTEIN_RECEP_F1_2"/>
    <property type="match status" value="1"/>
</dbReference>
<evidence type="ECO:0000256" key="2">
    <source>
        <dbReference type="ARBA" id="ARBA00022692"/>
    </source>
</evidence>
<dbReference type="Pfam" id="PF00001">
    <property type="entry name" value="7tm_1"/>
    <property type="match status" value="1"/>
</dbReference>
<dbReference type="GO" id="GO:0060326">
    <property type="term" value="P:cell chemotaxis"/>
    <property type="evidence" value="ECO:0007669"/>
    <property type="project" value="TreeGrafter"/>
</dbReference>
<evidence type="ECO:0000256" key="5">
    <source>
        <dbReference type="ARBA" id="ARBA00023136"/>
    </source>
</evidence>
<organism evidence="11 12">
    <name type="scientific">Pogonophryne albipinna</name>
    <dbReference type="NCBI Taxonomy" id="1090488"/>
    <lineage>
        <taxon>Eukaryota</taxon>
        <taxon>Metazoa</taxon>
        <taxon>Chordata</taxon>
        <taxon>Craniata</taxon>
        <taxon>Vertebrata</taxon>
        <taxon>Euteleostomi</taxon>
        <taxon>Actinopterygii</taxon>
        <taxon>Neopterygii</taxon>
        <taxon>Teleostei</taxon>
        <taxon>Neoteleostei</taxon>
        <taxon>Acanthomorphata</taxon>
        <taxon>Eupercaria</taxon>
        <taxon>Perciformes</taxon>
        <taxon>Notothenioidei</taxon>
        <taxon>Pogonophryne</taxon>
    </lineage>
</organism>
<dbReference type="GO" id="GO:0006955">
    <property type="term" value="P:immune response"/>
    <property type="evidence" value="ECO:0007669"/>
    <property type="project" value="TreeGrafter"/>
</dbReference>
<keyword evidence="12" id="KW-1185">Reference proteome</keyword>
<dbReference type="GO" id="GO:0007204">
    <property type="term" value="P:positive regulation of cytosolic calcium ion concentration"/>
    <property type="evidence" value="ECO:0007669"/>
    <property type="project" value="TreeGrafter"/>
</dbReference>
<proteinExistence type="predicted"/>
<evidence type="ECO:0000256" key="1">
    <source>
        <dbReference type="ARBA" id="ARBA00004370"/>
    </source>
</evidence>
<dbReference type="PANTHER" id="PTHR10489:SF686">
    <property type="entry name" value="C-C CHEMOKINE RECEPTOR TYPE 5"/>
    <property type="match status" value="1"/>
</dbReference>
<evidence type="ECO:0000259" key="10">
    <source>
        <dbReference type="PROSITE" id="PS50262"/>
    </source>
</evidence>
<feature type="region of interest" description="Disordered" evidence="8">
    <location>
        <begin position="133"/>
        <end position="256"/>
    </location>
</feature>
<feature type="transmembrane region" description="Helical" evidence="9">
    <location>
        <begin position="86"/>
        <end position="107"/>
    </location>
</feature>
<dbReference type="GO" id="GO:0019722">
    <property type="term" value="P:calcium-mediated signaling"/>
    <property type="evidence" value="ECO:0007669"/>
    <property type="project" value="TreeGrafter"/>
</dbReference>
<reference evidence="11" key="1">
    <citation type="submission" date="2022-11" db="EMBL/GenBank/DDBJ databases">
        <title>Chromosome-level genome of Pogonophryne albipinna.</title>
        <authorList>
            <person name="Jo E."/>
        </authorList>
    </citation>
    <scope>NUCLEOTIDE SEQUENCE</scope>
    <source>
        <strain evidence="11">SGF0006</strain>
        <tissue evidence="11">Muscle</tissue>
    </source>
</reference>
<feature type="compositionally biased region" description="Low complexity" evidence="8">
    <location>
        <begin position="140"/>
        <end position="158"/>
    </location>
</feature>
<evidence type="ECO:0000256" key="8">
    <source>
        <dbReference type="SAM" id="MobiDB-lite"/>
    </source>
</evidence>
<evidence type="ECO:0000313" key="11">
    <source>
        <dbReference type="EMBL" id="KAJ4922825.1"/>
    </source>
</evidence>
<keyword evidence="7" id="KW-0807">Transducer</keyword>
<dbReference type="InterPro" id="IPR000276">
    <property type="entry name" value="GPCR_Rhodpsn"/>
</dbReference>
<feature type="transmembrane region" description="Helical" evidence="9">
    <location>
        <begin position="12"/>
        <end position="31"/>
    </location>
</feature>
<comment type="caution">
    <text evidence="11">The sequence shown here is derived from an EMBL/GenBank/DDBJ whole genome shotgun (WGS) entry which is preliminary data.</text>
</comment>
<keyword evidence="5 9" id="KW-0472">Membrane</keyword>
<gene>
    <name evidence="11" type="ORF">JOQ06_006489</name>
</gene>
<keyword evidence="2 9" id="KW-0812">Transmembrane</keyword>
<feature type="compositionally biased region" description="Low complexity" evidence="8">
    <location>
        <begin position="167"/>
        <end position="193"/>
    </location>
</feature>
<keyword evidence="6" id="KW-0675">Receptor</keyword>
<evidence type="ECO:0000313" key="12">
    <source>
        <dbReference type="Proteomes" id="UP001219934"/>
    </source>
</evidence>
<dbReference type="Proteomes" id="UP001219934">
    <property type="component" value="Unassembled WGS sequence"/>
</dbReference>
<feature type="non-terminal residue" evidence="11">
    <location>
        <position position="1"/>
    </location>
</feature>
<dbReference type="PANTHER" id="PTHR10489">
    <property type="entry name" value="CELL ADHESION MOLECULE"/>
    <property type="match status" value="1"/>
</dbReference>
<feature type="non-terminal residue" evidence="11">
    <location>
        <position position="256"/>
    </location>
</feature>
<evidence type="ECO:0000256" key="4">
    <source>
        <dbReference type="ARBA" id="ARBA00023040"/>
    </source>
</evidence>
<evidence type="ECO:0000256" key="7">
    <source>
        <dbReference type="ARBA" id="ARBA00023224"/>
    </source>
</evidence>
<dbReference type="GO" id="GO:0016493">
    <property type="term" value="F:C-C chemokine receptor activity"/>
    <property type="evidence" value="ECO:0007669"/>
    <property type="project" value="TreeGrafter"/>
</dbReference>
<name>A0AAD6ADY9_9TELE</name>
<evidence type="ECO:0000256" key="6">
    <source>
        <dbReference type="ARBA" id="ARBA00023170"/>
    </source>
</evidence>
<feature type="compositionally biased region" description="Low complexity" evidence="8">
    <location>
        <begin position="216"/>
        <end position="235"/>
    </location>
</feature>
<comment type="subcellular location">
    <subcellularLocation>
        <location evidence="1">Membrane</location>
    </subcellularLocation>
</comment>